<dbReference type="CDD" id="cd00882">
    <property type="entry name" value="Ras_like_GTPase"/>
    <property type="match status" value="1"/>
</dbReference>
<dbReference type="Proteomes" id="UP000663848">
    <property type="component" value="Unassembled WGS sequence"/>
</dbReference>
<evidence type="ECO:0000313" key="9">
    <source>
        <dbReference type="Proteomes" id="UP000663833"/>
    </source>
</evidence>
<evidence type="ECO:0000313" key="8">
    <source>
        <dbReference type="EMBL" id="CAF4573863.1"/>
    </source>
</evidence>
<dbReference type="EMBL" id="CAJNYD010001476">
    <property type="protein sequence ID" value="CAF3339956.1"/>
    <property type="molecule type" value="Genomic_DNA"/>
</dbReference>
<dbReference type="PANTHER" id="PTHR16295:SF10">
    <property type="entry name" value="EXPRESSED PROTEIN"/>
    <property type="match status" value="1"/>
</dbReference>
<organism evidence="3 9">
    <name type="scientific">Rotaria socialis</name>
    <dbReference type="NCBI Taxonomy" id="392032"/>
    <lineage>
        <taxon>Eukaryota</taxon>
        <taxon>Metazoa</taxon>
        <taxon>Spiralia</taxon>
        <taxon>Gnathifera</taxon>
        <taxon>Rotifera</taxon>
        <taxon>Eurotatoria</taxon>
        <taxon>Bdelloidea</taxon>
        <taxon>Philodinida</taxon>
        <taxon>Philodinidae</taxon>
        <taxon>Rotaria</taxon>
    </lineage>
</organism>
<name>A0A817VK77_9BILA</name>
<dbReference type="GO" id="GO:0005739">
    <property type="term" value="C:mitochondrion"/>
    <property type="evidence" value="ECO:0007669"/>
    <property type="project" value="TreeGrafter"/>
</dbReference>
<evidence type="ECO:0000313" key="6">
    <source>
        <dbReference type="EMBL" id="CAF4440641.1"/>
    </source>
</evidence>
<evidence type="ECO:0000259" key="2">
    <source>
        <dbReference type="Pfam" id="PF01926"/>
    </source>
</evidence>
<feature type="compositionally biased region" description="Polar residues" evidence="1">
    <location>
        <begin position="157"/>
        <end position="166"/>
    </location>
</feature>
<sequence>MAGRNHAASTITCPCGQSYNDQVTLDEHKKTSCQRRGFSCEFCNEYLPTSQAMGAHLYQCGNKTDQCPVCQKFVRRAVFTYHVYNNCIDLDEDYTSSKPSTREKNSSNRPFKRYEKTIHTLLPAWTFRGETQTGSNDEDLTDIIASIQKQESHSDSEPVNISPRQATKNKESAVLSLRAKTSEVHDRLQNDYYSSELDHVKEKLQFNIILIGSPRVGKSQLINAICNGENKAATSSSLNSCTKEIARYILEDDQQKTPGIKPFQINFYDTPGIESWTNQSGEMTMLKFIEEKQPVCVIYCAAPGTFADLSQVRPVLKFCQQKKIFWAFVCTNMWSSTARKVVVGEFEKELATFGAGIEKSFNQPHSRVPHIVTVFGNDALCTMVNSIEYYDPDYSPERKPVQGVDELIHCVMEALSDEKLLGWCSAVLNRRTYWEKFSQKASGFVSLRIKNIQNMSGVSIQQITRNAFMYIYTMIRKP</sequence>
<accession>A0A817VK77</accession>
<evidence type="ECO:0000313" key="7">
    <source>
        <dbReference type="EMBL" id="CAF4442674.1"/>
    </source>
</evidence>
<dbReference type="Proteomes" id="UP000663869">
    <property type="component" value="Unassembled WGS sequence"/>
</dbReference>
<dbReference type="InterPro" id="IPR006073">
    <property type="entry name" value="GTP-bd"/>
</dbReference>
<evidence type="ECO:0000313" key="3">
    <source>
        <dbReference type="EMBL" id="CAF3339956.1"/>
    </source>
</evidence>
<dbReference type="Proteomes" id="UP000663872">
    <property type="component" value="Unassembled WGS sequence"/>
</dbReference>
<dbReference type="InterPro" id="IPR013083">
    <property type="entry name" value="Znf_RING/FYVE/PHD"/>
</dbReference>
<protein>
    <recommendedName>
        <fullName evidence="2">G domain-containing protein</fullName>
    </recommendedName>
</protein>
<dbReference type="EMBL" id="CAJOBQ010000992">
    <property type="protein sequence ID" value="CAF4442674.1"/>
    <property type="molecule type" value="Genomic_DNA"/>
</dbReference>
<dbReference type="InterPro" id="IPR027417">
    <property type="entry name" value="P-loop_NTPase"/>
</dbReference>
<dbReference type="Proteomes" id="UP000663833">
    <property type="component" value="Unassembled WGS sequence"/>
</dbReference>
<evidence type="ECO:0000256" key="1">
    <source>
        <dbReference type="SAM" id="MobiDB-lite"/>
    </source>
</evidence>
<dbReference type="Proteomes" id="UP000663862">
    <property type="component" value="Unassembled WGS sequence"/>
</dbReference>
<dbReference type="Gene3D" id="3.40.50.300">
    <property type="entry name" value="P-loop containing nucleotide triphosphate hydrolases"/>
    <property type="match status" value="1"/>
</dbReference>
<dbReference type="EMBL" id="CAJNYT010003708">
    <property type="protein sequence ID" value="CAF3595042.1"/>
    <property type="molecule type" value="Genomic_DNA"/>
</dbReference>
<dbReference type="Pfam" id="PF01926">
    <property type="entry name" value="MMR_HSR1"/>
    <property type="match status" value="1"/>
</dbReference>
<dbReference type="GO" id="GO:0005525">
    <property type="term" value="F:GTP binding"/>
    <property type="evidence" value="ECO:0007669"/>
    <property type="project" value="InterPro"/>
</dbReference>
<dbReference type="EMBL" id="CAJOBR010001061">
    <property type="protein sequence ID" value="CAF4573863.1"/>
    <property type="molecule type" value="Genomic_DNA"/>
</dbReference>
<evidence type="ECO:0000313" key="5">
    <source>
        <dbReference type="EMBL" id="CAF3595042.1"/>
    </source>
</evidence>
<gene>
    <name evidence="4" type="ORF">FME351_LOCUS6025</name>
    <name evidence="5" type="ORF">GRG538_LOCUS22395</name>
    <name evidence="6" type="ORF">HFQ381_LOCUS23094</name>
    <name evidence="3" type="ORF">LUA448_LOCUS12056</name>
    <name evidence="8" type="ORF">QYT958_LOCUS9813</name>
    <name evidence="7" type="ORF">TSG867_LOCUS16329</name>
</gene>
<comment type="caution">
    <text evidence="3">The sequence shown here is derived from an EMBL/GenBank/DDBJ whole genome shotgun (WGS) entry which is preliminary data.</text>
</comment>
<dbReference type="Gene3D" id="3.30.40.10">
    <property type="entry name" value="Zinc/RING finger domain, C3HC4 (zinc finger)"/>
    <property type="match status" value="1"/>
</dbReference>
<dbReference type="AlphaFoldDB" id="A0A817VK77"/>
<feature type="domain" description="G" evidence="2">
    <location>
        <begin position="208"/>
        <end position="301"/>
    </location>
</feature>
<dbReference type="PANTHER" id="PTHR16295">
    <property type="entry name" value="TRAF-TYPE ZINC FINGER PROTEIN-RELATED"/>
    <property type="match status" value="1"/>
</dbReference>
<evidence type="ECO:0000313" key="4">
    <source>
        <dbReference type="EMBL" id="CAF3367636.1"/>
    </source>
</evidence>
<reference evidence="3" key="1">
    <citation type="submission" date="2021-02" db="EMBL/GenBank/DDBJ databases">
        <authorList>
            <person name="Nowell W R."/>
        </authorList>
    </citation>
    <scope>NUCLEOTIDE SEQUENCE</scope>
</reference>
<dbReference type="EMBL" id="CAJNYU010000504">
    <property type="protein sequence ID" value="CAF3367636.1"/>
    <property type="molecule type" value="Genomic_DNA"/>
</dbReference>
<dbReference type="EMBL" id="CAJOBO010002256">
    <property type="protein sequence ID" value="CAF4440641.1"/>
    <property type="molecule type" value="Genomic_DNA"/>
</dbReference>
<dbReference type="Proteomes" id="UP000663851">
    <property type="component" value="Unassembled WGS sequence"/>
</dbReference>
<feature type="region of interest" description="Disordered" evidence="1">
    <location>
        <begin position="148"/>
        <end position="171"/>
    </location>
</feature>
<dbReference type="InterPro" id="IPR051986">
    <property type="entry name" value="Innate_Immune_Apopt_Reg"/>
</dbReference>
<proteinExistence type="predicted"/>
<dbReference type="SUPFAM" id="SSF52540">
    <property type="entry name" value="P-loop containing nucleoside triphosphate hydrolases"/>
    <property type="match status" value="1"/>
</dbReference>